<proteinExistence type="predicted"/>
<dbReference type="RefSeq" id="WP_380508234.1">
    <property type="nucleotide sequence ID" value="NZ_JBHEZX010000005.1"/>
</dbReference>
<organism evidence="1 2">
    <name type="scientific">Streptacidiphilus alkalitolerans</name>
    <dbReference type="NCBI Taxonomy" id="3342712"/>
    <lineage>
        <taxon>Bacteria</taxon>
        <taxon>Bacillati</taxon>
        <taxon>Actinomycetota</taxon>
        <taxon>Actinomycetes</taxon>
        <taxon>Kitasatosporales</taxon>
        <taxon>Streptomycetaceae</taxon>
        <taxon>Streptacidiphilus</taxon>
    </lineage>
</organism>
<accession>A0ABV6V9V5</accession>
<name>A0ABV6V9V5_9ACTN</name>
<evidence type="ECO:0000313" key="2">
    <source>
        <dbReference type="Proteomes" id="UP001592582"/>
    </source>
</evidence>
<comment type="caution">
    <text evidence="1">The sequence shown here is derived from an EMBL/GenBank/DDBJ whole genome shotgun (WGS) entry which is preliminary data.</text>
</comment>
<evidence type="ECO:0000313" key="1">
    <source>
        <dbReference type="EMBL" id="MFC1410495.1"/>
    </source>
</evidence>
<sequence length="192" mass="20952">MTHWLETVFPVATFFLGGLSTHLRDSMMEKRQRAREESTRKADRERTILDRREAFELDNLGRLGEALSDLARAAGRAHYEDVANARTVGAYGVAQMGGTISEDRLLANRAVHRLAGLVLNDDLRASAERARDALNIPSGMRNVPVAHAETALTQAALAVSTAQTAIAARIRYIYSCQGQEPQHPGTTPATTA</sequence>
<gene>
    <name evidence="1" type="ORF">ACEZDG_14595</name>
</gene>
<keyword evidence="2" id="KW-1185">Reference proteome</keyword>
<dbReference type="EMBL" id="JBHEZX010000005">
    <property type="protein sequence ID" value="MFC1410495.1"/>
    <property type="molecule type" value="Genomic_DNA"/>
</dbReference>
<reference evidence="1 2" key="1">
    <citation type="submission" date="2024-09" db="EMBL/GenBank/DDBJ databases">
        <authorList>
            <person name="Lee S.D."/>
        </authorList>
    </citation>
    <scope>NUCLEOTIDE SEQUENCE [LARGE SCALE GENOMIC DNA]</scope>
    <source>
        <strain evidence="1 2">N1-1</strain>
    </source>
</reference>
<protein>
    <submittedName>
        <fullName evidence="1">Uncharacterized protein</fullName>
    </submittedName>
</protein>
<dbReference type="Proteomes" id="UP001592582">
    <property type="component" value="Unassembled WGS sequence"/>
</dbReference>